<comment type="caution">
    <text evidence="2">The sequence shown here is derived from an EMBL/GenBank/DDBJ whole genome shotgun (WGS) entry which is preliminary data.</text>
</comment>
<gene>
    <name evidence="2" type="ORF">Hamer_G031148</name>
</gene>
<evidence type="ECO:0000313" key="2">
    <source>
        <dbReference type="EMBL" id="KAG7173898.1"/>
    </source>
</evidence>
<evidence type="ECO:0000313" key="3">
    <source>
        <dbReference type="Proteomes" id="UP000747542"/>
    </source>
</evidence>
<sequence length="93" mass="10961">WERENGGSGCIRSYEQHSIDNQQRRMAWSKREQINWPGGKMTEATSPPPPDDRRLHHHQHHLTEATPPPTPDDKRLHHHQHQMTEGYITTNTR</sequence>
<feature type="non-terminal residue" evidence="2">
    <location>
        <position position="1"/>
    </location>
</feature>
<feature type="region of interest" description="Disordered" evidence="1">
    <location>
        <begin position="1"/>
        <end position="93"/>
    </location>
</feature>
<evidence type="ECO:0000256" key="1">
    <source>
        <dbReference type="SAM" id="MobiDB-lite"/>
    </source>
</evidence>
<organism evidence="2 3">
    <name type="scientific">Homarus americanus</name>
    <name type="common">American lobster</name>
    <dbReference type="NCBI Taxonomy" id="6706"/>
    <lineage>
        <taxon>Eukaryota</taxon>
        <taxon>Metazoa</taxon>
        <taxon>Ecdysozoa</taxon>
        <taxon>Arthropoda</taxon>
        <taxon>Crustacea</taxon>
        <taxon>Multicrustacea</taxon>
        <taxon>Malacostraca</taxon>
        <taxon>Eumalacostraca</taxon>
        <taxon>Eucarida</taxon>
        <taxon>Decapoda</taxon>
        <taxon>Pleocyemata</taxon>
        <taxon>Astacidea</taxon>
        <taxon>Nephropoidea</taxon>
        <taxon>Nephropidae</taxon>
        <taxon>Homarus</taxon>
    </lineage>
</organism>
<keyword evidence="3" id="KW-1185">Reference proteome</keyword>
<accession>A0A8J5TKA5</accession>
<reference evidence="2" key="1">
    <citation type="journal article" date="2021" name="Sci. Adv.">
        <title>The American lobster genome reveals insights on longevity, neural, and immune adaptations.</title>
        <authorList>
            <person name="Polinski J.M."/>
            <person name="Zimin A.V."/>
            <person name="Clark K.F."/>
            <person name="Kohn A.B."/>
            <person name="Sadowski N."/>
            <person name="Timp W."/>
            <person name="Ptitsyn A."/>
            <person name="Khanna P."/>
            <person name="Romanova D.Y."/>
            <person name="Williams P."/>
            <person name="Greenwood S.J."/>
            <person name="Moroz L.L."/>
            <person name="Walt D.R."/>
            <person name="Bodnar A.G."/>
        </authorList>
    </citation>
    <scope>NUCLEOTIDE SEQUENCE</scope>
    <source>
        <strain evidence="2">GMGI-L3</strain>
    </source>
</reference>
<dbReference type="Proteomes" id="UP000747542">
    <property type="component" value="Unassembled WGS sequence"/>
</dbReference>
<proteinExistence type="predicted"/>
<dbReference type="AlphaFoldDB" id="A0A8J5TKA5"/>
<name>A0A8J5TKA5_HOMAM</name>
<dbReference type="EMBL" id="JAHLQT010008684">
    <property type="protein sequence ID" value="KAG7173898.1"/>
    <property type="molecule type" value="Genomic_DNA"/>
</dbReference>
<protein>
    <submittedName>
        <fullName evidence="2">Uncharacterized protein</fullName>
    </submittedName>
</protein>